<evidence type="ECO:0000313" key="5">
    <source>
        <dbReference type="EMBL" id="MDH0363684.1"/>
    </source>
</evidence>
<proteinExistence type="inferred from homology"/>
<dbReference type="GO" id="GO:0015074">
    <property type="term" value="P:DNA integration"/>
    <property type="evidence" value="ECO:0007669"/>
    <property type="project" value="UniProtKB-KW"/>
</dbReference>
<evidence type="ECO:0000259" key="4">
    <source>
        <dbReference type="Pfam" id="PF00589"/>
    </source>
</evidence>
<comment type="caution">
    <text evidence="5">The sequence shown here is derived from an EMBL/GenBank/DDBJ whole genome shotgun (WGS) entry which is preliminary data.</text>
</comment>
<comment type="similarity">
    <text evidence="1">Belongs to the 'phage' integrase family.</text>
</comment>
<dbReference type="RefSeq" id="WP_279860238.1">
    <property type="nucleotide sequence ID" value="NZ_JAODZU010000012.1"/>
</dbReference>
<dbReference type="InterPro" id="IPR050808">
    <property type="entry name" value="Phage_Integrase"/>
</dbReference>
<feature type="domain" description="Tyr recombinase" evidence="4">
    <location>
        <begin position="15"/>
        <end position="132"/>
    </location>
</feature>
<dbReference type="EMBL" id="JAODZU010000012">
    <property type="protein sequence ID" value="MDH0363684.1"/>
    <property type="molecule type" value="Genomic_DNA"/>
</dbReference>
<dbReference type="PANTHER" id="PTHR30629">
    <property type="entry name" value="PROPHAGE INTEGRASE"/>
    <property type="match status" value="1"/>
</dbReference>
<dbReference type="InterPro" id="IPR013762">
    <property type="entry name" value="Integrase-like_cat_sf"/>
</dbReference>
<dbReference type="GO" id="GO:0006310">
    <property type="term" value="P:DNA recombination"/>
    <property type="evidence" value="ECO:0007669"/>
    <property type="project" value="UniProtKB-KW"/>
</dbReference>
<dbReference type="AlphaFoldDB" id="A0AA42HSC1"/>
<dbReference type="Pfam" id="PF00589">
    <property type="entry name" value="Phage_integrase"/>
    <property type="match status" value="1"/>
</dbReference>
<accession>A0AA42HSC1</accession>
<keyword evidence="3" id="KW-0233">DNA recombination</keyword>
<gene>
    <name evidence="5" type="ORF">N7330_11570</name>
</gene>
<organism evidence="5 6">
    <name type="scientific">Comamonas aquatica</name>
    <dbReference type="NCBI Taxonomy" id="225991"/>
    <lineage>
        <taxon>Bacteria</taxon>
        <taxon>Pseudomonadati</taxon>
        <taxon>Pseudomonadota</taxon>
        <taxon>Betaproteobacteria</taxon>
        <taxon>Burkholderiales</taxon>
        <taxon>Comamonadaceae</taxon>
        <taxon>Comamonas</taxon>
    </lineage>
</organism>
<keyword evidence="2" id="KW-0229">DNA integration</keyword>
<evidence type="ECO:0000256" key="3">
    <source>
        <dbReference type="ARBA" id="ARBA00023172"/>
    </source>
</evidence>
<dbReference type="InterPro" id="IPR011010">
    <property type="entry name" value="DNA_brk_join_enz"/>
</dbReference>
<name>A0AA42HSC1_9BURK</name>
<dbReference type="GO" id="GO:0003677">
    <property type="term" value="F:DNA binding"/>
    <property type="evidence" value="ECO:0007669"/>
    <property type="project" value="InterPro"/>
</dbReference>
<evidence type="ECO:0000256" key="2">
    <source>
        <dbReference type="ARBA" id="ARBA00022908"/>
    </source>
</evidence>
<sequence>MVDCSEGTHQERKNARFKDATDLRVPLLGRARELVLRRLEDTDKGEFLFRGVGDKPYTQHTFSTYIYDLQPYSPKSKREGKTRGVLPVTDWTPHNLRRTTRTMLPSLGCPSEVAEAILGHVPSEIEATYNAYSYDAERLLWLSKLADKLEALAA</sequence>
<dbReference type="InterPro" id="IPR002104">
    <property type="entry name" value="Integrase_catalytic"/>
</dbReference>
<protein>
    <submittedName>
        <fullName evidence="5">Tyrosine-type recombinase/integrase</fullName>
    </submittedName>
</protein>
<dbReference type="Proteomes" id="UP001158297">
    <property type="component" value="Unassembled WGS sequence"/>
</dbReference>
<reference evidence="5" key="1">
    <citation type="submission" date="2022-09" db="EMBL/GenBank/DDBJ databases">
        <title>Intensive care unit water sources are persistently colonized with multi-drug resistant bacteria and are the site of extensive horizontal gene transfer of antibiotic resistance genes.</title>
        <authorList>
            <person name="Diorio-Toth L."/>
        </authorList>
    </citation>
    <scope>NUCLEOTIDE SEQUENCE</scope>
    <source>
        <strain evidence="5">GD04130</strain>
    </source>
</reference>
<dbReference type="Gene3D" id="1.10.443.10">
    <property type="entry name" value="Intergrase catalytic core"/>
    <property type="match status" value="1"/>
</dbReference>
<dbReference type="SUPFAM" id="SSF56349">
    <property type="entry name" value="DNA breaking-rejoining enzymes"/>
    <property type="match status" value="1"/>
</dbReference>
<evidence type="ECO:0000256" key="1">
    <source>
        <dbReference type="ARBA" id="ARBA00008857"/>
    </source>
</evidence>
<dbReference type="PANTHER" id="PTHR30629:SF2">
    <property type="entry name" value="PROPHAGE INTEGRASE INTS-RELATED"/>
    <property type="match status" value="1"/>
</dbReference>
<evidence type="ECO:0000313" key="6">
    <source>
        <dbReference type="Proteomes" id="UP001158297"/>
    </source>
</evidence>